<dbReference type="Gene3D" id="3.80.10.10">
    <property type="entry name" value="Ribonuclease Inhibitor"/>
    <property type="match status" value="1"/>
</dbReference>
<proteinExistence type="predicted"/>
<keyword evidence="3" id="KW-1185">Reference proteome</keyword>
<gene>
    <name evidence="2" type="ORF">DUNSADRAFT_15061</name>
</gene>
<evidence type="ECO:0000313" key="3">
    <source>
        <dbReference type="Proteomes" id="UP000815325"/>
    </source>
</evidence>
<organism evidence="2 3">
    <name type="scientific">Dunaliella salina</name>
    <name type="common">Green alga</name>
    <name type="synonym">Protococcus salinus</name>
    <dbReference type="NCBI Taxonomy" id="3046"/>
    <lineage>
        <taxon>Eukaryota</taxon>
        <taxon>Viridiplantae</taxon>
        <taxon>Chlorophyta</taxon>
        <taxon>core chlorophytes</taxon>
        <taxon>Chlorophyceae</taxon>
        <taxon>CS clade</taxon>
        <taxon>Chlamydomonadales</taxon>
        <taxon>Dunaliellaceae</taxon>
        <taxon>Dunaliella</taxon>
    </lineage>
</organism>
<comment type="caution">
    <text evidence="2">The sequence shown here is derived from an EMBL/GenBank/DDBJ whole genome shotgun (WGS) entry which is preliminary data.</text>
</comment>
<sequence length="383" mass="42251">MISVLPDEVVGLIFSLIPPEDPASRKAFYASCRTVRTCPCVLDQLQSMRLDLSNLPAYNPFLSFPRGSSLKSLHLVDTVHKYGRNTKLWKLLEPHAADEATKIRVRQNLNSVEELTLEHLYLERSAGEEAAARALCVLCPKLKVLNIKDCIGYPCNMEFFLKHLLGWGWAQSSGPQLRELSFSPASLSISLIKAFARFASLEALDLKKDASLAHYEYGSCMAAMSQKLELALPRLPRLKSLGVSDSLALPQKNGLGGSLQILSIGRVTDLTFFDVSTIRRHFPLLRRIDVDRVEVGRQSTPDAVKATSARIAMDLAELSDLCVTTREIADLRVDCCVPLLEPLAGTSFLTAIKSVEVISGILTMESMAALSNIASLKEIHVWD</sequence>
<evidence type="ECO:0000313" key="2">
    <source>
        <dbReference type="EMBL" id="KAF5830078.1"/>
    </source>
</evidence>
<reference evidence="2" key="1">
    <citation type="submission" date="2017-08" db="EMBL/GenBank/DDBJ databases">
        <authorList>
            <person name="Polle J.E."/>
            <person name="Barry K."/>
            <person name="Cushman J."/>
            <person name="Schmutz J."/>
            <person name="Tran D."/>
            <person name="Hathwaick L.T."/>
            <person name="Yim W.C."/>
            <person name="Jenkins J."/>
            <person name="Mckie-Krisberg Z.M."/>
            <person name="Prochnik S."/>
            <person name="Lindquist E."/>
            <person name="Dockter R.B."/>
            <person name="Adam C."/>
            <person name="Molina H."/>
            <person name="Bunkerborg J."/>
            <person name="Jin E."/>
            <person name="Buchheim M."/>
            <person name="Magnuson J."/>
        </authorList>
    </citation>
    <scope>NUCLEOTIDE SEQUENCE</scope>
    <source>
        <strain evidence="2">CCAP 19/18</strain>
    </source>
</reference>
<dbReference type="SUPFAM" id="SSF52047">
    <property type="entry name" value="RNI-like"/>
    <property type="match status" value="1"/>
</dbReference>
<evidence type="ECO:0000256" key="1">
    <source>
        <dbReference type="ARBA" id="ARBA00004430"/>
    </source>
</evidence>
<protein>
    <recommendedName>
        <fullName evidence="4">F-box domain-containing protein</fullName>
    </recommendedName>
</protein>
<evidence type="ECO:0008006" key="4">
    <source>
        <dbReference type="Google" id="ProtNLM"/>
    </source>
</evidence>
<dbReference type="Proteomes" id="UP000815325">
    <property type="component" value="Unassembled WGS sequence"/>
</dbReference>
<accession>A0ABQ7G647</accession>
<name>A0ABQ7G647_DUNSA</name>
<dbReference type="EMBL" id="MU070081">
    <property type="protein sequence ID" value="KAF5830078.1"/>
    <property type="molecule type" value="Genomic_DNA"/>
</dbReference>
<comment type="subcellular location">
    <subcellularLocation>
        <location evidence="1">Cytoplasm</location>
        <location evidence="1">Cytoskeleton</location>
        <location evidence="1">Cilium axoneme</location>
    </subcellularLocation>
</comment>
<dbReference type="InterPro" id="IPR032675">
    <property type="entry name" value="LRR_dom_sf"/>
</dbReference>